<evidence type="ECO:0000313" key="2">
    <source>
        <dbReference type="EMBL" id="SVB38841.1"/>
    </source>
</evidence>
<dbReference type="PROSITE" id="PS51257">
    <property type="entry name" value="PROKAR_LIPOPROTEIN"/>
    <property type="match status" value="1"/>
</dbReference>
<accession>A0A382DM77</accession>
<dbReference type="InterPro" id="IPR036415">
    <property type="entry name" value="Lamin_tail_dom_sf"/>
</dbReference>
<feature type="domain" description="LTD" evidence="1">
    <location>
        <begin position="19"/>
        <end position="142"/>
    </location>
</feature>
<dbReference type="InterPro" id="IPR001322">
    <property type="entry name" value="Lamin_tail_dom"/>
</dbReference>
<dbReference type="AlphaFoldDB" id="A0A382DM77"/>
<proteinExistence type="predicted"/>
<name>A0A382DM77_9ZZZZ</name>
<dbReference type="EMBL" id="UINC01039814">
    <property type="protein sequence ID" value="SVB38841.1"/>
    <property type="molecule type" value="Genomic_DNA"/>
</dbReference>
<dbReference type="SUPFAM" id="SSF74853">
    <property type="entry name" value="Lamin A/C globular tail domain"/>
    <property type="match status" value="1"/>
</dbReference>
<reference evidence="2" key="1">
    <citation type="submission" date="2018-05" db="EMBL/GenBank/DDBJ databases">
        <authorList>
            <person name="Lanie J.A."/>
            <person name="Ng W.-L."/>
            <person name="Kazmierczak K.M."/>
            <person name="Andrzejewski T.M."/>
            <person name="Davidsen T.M."/>
            <person name="Wayne K.J."/>
            <person name="Tettelin H."/>
            <person name="Glass J.I."/>
            <person name="Rusch D."/>
            <person name="Podicherti R."/>
            <person name="Tsui H.-C.T."/>
            <person name="Winkler M.E."/>
        </authorList>
    </citation>
    <scope>NUCLEOTIDE SEQUENCE</scope>
</reference>
<protein>
    <recommendedName>
        <fullName evidence="1">LTD domain-containing protein</fullName>
    </recommendedName>
</protein>
<gene>
    <name evidence="2" type="ORF">METZ01_LOCUS191695</name>
</gene>
<dbReference type="Pfam" id="PF00932">
    <property type="entry name" value="LTD"/>
    <property type="match status" value="1"/>
</dbReference>
<evidence type="ECO:0000259" key="1">
    <source>
        <dbReference type="PROSITE" id="PS51841"/>
    </source>
</evidence>
<organism evidence="2">
    <name type="scientific">marine metagenome</name>
    <dbReference type="NCBI Taxonomy" id="408172"/>
    <lineage>
        <taxon>unclassified sequences</taxon>
        <taxon>metagenomes</taxon>
        <taxon>ecological metagenomes</taxon>
    </lineage>
</organism>
<dbReference type="PROSITE" id="PS51841">
    <property type="entry name" value="LTD"/>
    <property type="match status" value="1"/>
</dbReference>
<dbReference type="Gene3D" id="2.60.40.1260">
    <property type="entry name" value="Lamin Tail domain"/>
    <property type="match status" value="1"/>
</dbReference>
<sequence>MKQTLLIITALILMLGCEDTQAENSDGFDAGVVINEINYNSSDSFDPDDWVEIYNSSSNTIDMGSWFIKDENDDHVFTIPLNTLLLPDQYLVFCTDTLRFTALFPDVSAYYGDLGFGLSGGSDFVRLFDSNGLLVDMVEYDDDAPWPILADGSGPTLELNHPSLDNTLGENWSASEGYGTPGAVNSVYTGDE</sequence>